<evidence type="ECO:0000256" key="1">
    <source>
        <dbReference type="SAM" id="MobiDB-lite"/>
    </source>
</evidence>
<feature type="region of interest" description="Disordered" evidence="1">
    <location>
        <begin position="1"/>
        <end position="44"/>
    </location>
</feature>
<sequence>MESGWNPWFKDPEVNRGVGTSLQRSRFRGRRTKGEIRGDNDGRALGEEAGAFGCRDPVVTVFSDPRDPCRRVPKING</sequence>
<dbReference type="Proteomes" id="UP001066276">
    <property type="component" value="Chromosome 6"/>
</dbReference>
<protein>
    <submittedName>
        <fullName evidence="2">Uncharacterized protein</fullName>
    </submittedName>
</protein>
<dbReference type="EMBL" id="JANPWB010000010">
    <property type="protein sequence ID" value="KAJ1144962.1"/>
    <property type="molecule type" value="Genomic_DNA"/>
</dbReference>
<keyword evidence="3" id="KW-1185">Reference proteome</keyword>
<dbReference type="AlphaFoldDB" id="A0AAV7QZV7"/>
<evidence type="ECO:0000313" key="2">
    <source>
        <dbReference type="EMBL" id="KAJ1144962.1"/>
    </source>
</evidence>
<proteinExistence type="predicted"/>
<feature type="compositionally biased region" description="Basic and acidic residues" evidence="1">
    <location>
        <begin position="32"/>
        <end position="44"/>
    </location>
</feature>
<name>A0AAV7QZV7_PLEWA</name>
<reference evidence="2" key="1">
    <citation type="journal article" date="2022" name="bioRxiv">
        <title>Sequencing and chromosome-scale assembly of the giantPleurodeles waltlgenome.</title>
        <authorList>
            <person name="Brown T."/>
            <person name="Elewa A."/>
            <person name="Iarovenko S."/>
            <person name="Subramanian E."/>
            <person name="Araus A.J."/>
            <person name="Petzold A."/>
            <person name="Susuki M."/>
            <person name="Suzuki K.-i.T."/>
            <person name="Hayashi T."/>
            <person name="Toyoda A."/>
            <person name="Oliveira C."/>
            <person name="Osipova E."/>
            <person name="Leigh N.D."/>
            <person name="Simon A."/>
            <person name="Yun M.H."/>
        </authorList>
    </citation>
    <scope>NUCLEOTIDE SEQUENCE</scope>
    <source>
        <strain evidence="2">20211129_DDA</strain>
        <tissue evidence="2">Liver</tissue>
    </source>
</reference>
<accession>A0AAV7QZV7</accession>
<comment type="caution">
    <text evidence="2">The sequence shown here is derived from an EMBL/GenBank/DDBJ whole genome shotgun (WGS) entry which is preliminary data.</text>
</comment>
<gene>
    <name evidence="2" type="ORF">NDU88_011254</name>
</gene>
<evidence type="ECO:0000313" key="3">
    <source>
        <dbReference type="Proteomes" id="UP001066276"/>
    </source>
</evidence>
<organism evidence="2 3">
    <name type="scientific">Pleurodeles waltl</name>
    <name type="common">Iberian ribbed newt</name>
    <dbReference type="NCBI Taxonomy" id="8319"/>
    <lineage>
        <taxon>Eukaryota</taxon>
        <taxon>Metazoa</taxon>
        <taxon>Chordata</taxon>
        <taxon>Craniata</taxon>
        <taxon>Vertebrata</taxon>
        <taxon>Euteleostomi</taxon>
        <taxon>Amphibia</taxon>
        <taxon>Batrachia</taxon>
        <taxon>Caudata</taxon>
        <taxon>Salamandroidea</taxon>
        <taxon>Salamandridae</taxon>
        <taxon>Pleurodelinae</taxon>
        <taxon>Pleurodeles</taxon>
    </lineage>
</organism>